<dbReference type="InterPro" id="IPR000719">
    <property type="entry name" value="Prot_kinase_dom"/>
</dbReference>
<evidence type="ECO:0000313" key="13">
    <source>
        <dbReference type="EMBL" id="GAV01160.1"/>
    </source>
</evidence>
<evidence type="ECO:0000256" key="2">
    <source>
        <dbReference type="ARBA" id="ARBA00012425"/>
    </source>
</evidence>
<dbReference type="Proteomes" id="UP000186922">
    <property type="component" value="Unassembled WGS sequence"/>
</dbReference>
<dbReference type="Pfam" id="PF00069">
    <property type="entry name" value="Pkinase"/>
    <property type="match status" value="1"/>
</dbReference>
<evidence type="ECO:0000256" key="11">
    <source>
        <dbReference type="RuleBase" id="RU000304"/>
    </source>
</evidence>
<dbReference type="AlphaFoldDB" id="A0A1D1VHR9"/>
<evidence type="ECO:0000256" key="6">
    <source>
        <dbReference type="ARBA" id="ARBA00022777"/>
    </source>
</evidence>
<keyword evidence="7 10" id="KW-0067">ATP-binding</keyword>
<dbReference type="Gene3D" id="1.10.510.10">
    <property type="entry name" value="Transferase(Phosphotransferase) domain 1"/>
    <property type="match status" value="1"/>
</dbReference>
<dbReference type="PANTHER" id="PTHR24056">
    <property type="entry name" value="CELL DIVISION PROTEIN KINASE"/>
    <property type="match status" value="1"/>
</dbReference>
<feature type="domain" description="Protein kinase" evidence="12">
    <location>
        <begin position="38"/>
        <end position="325"/>
    </location>
</feature>
<evidence type="ECO:0000256" key="8">
    <source>
        <dbReference type="ARBA" id="ARBA00047811"/>
    </source>
</evidence>
<dbReference type="GO" id="GO:0004693">
    <property type="term" value="F:cyclin-dependent protein serine/threonine kinase activity"/>
    <property type="evidence" value="ECO:0007669"/>
    <property type="project" value="UniProtKB-EC"/>
</dbReference>
<reference evidence="13 14" key="1">
    <citation type="journal article" date="2016" name="Nat. Commun.">
        <title>Extremotolerant tardigrade genome and improved radiotolerance of human cultured cells by tardigrade-unique protein.</title>
        <authorList>
            <person name="Hashimoto T."/>
            <person name="Horikawa D.D."/>
            <person name="Saito Y."/>
            <person name="Kuwahara H."/>
            <person name="Kozuka-Hata H."/>
            <person name="Shin-I T."/>
            <person name="Minakuchi Y."/>
            <person name="Ohishi K."/>
            <person name="Motoyama A."/>
            <person name="Aizu T."/>
            <person name="Enomoto A."/>
            <person name="Kondo K."/>
            <person name="Tanaka S."/>
            <person name="Hara Y."/>
            <person name="Koshikawa S."/>
            <person name="Sagara H."/>
            <person name="Miura T."/>
            <person name="Yokobori S."/>
            <person name="Miyagawa K."/>
            <person name="Suzuki Y."/>
            <person name="Kubo T."/>
            <person name="Oyama M."/>
            <person name="Kohara Y."/>
            <person name="Fujiyama A."/>
            <person name="Arakawa K."/>
            <person name="Katayama T."/>
            <person name="Toyoda A."/>
            <person name="Kunieda T."/>
        </authorList>
    </citation>
    <scope>NUCLEOTIDE SEQUENCE [LARGE SCALE GENOMIC DNA]</scope>
    <source>
        <strain evidence="13 14">YOKOZUNA-1</strain>
    </source>
</reference>
<keyword evidence="6" id="KW-0418">Kinase</keyword>
<proteinExistence type="inferred from homology"/>
<dbReference type="STRING" id="947166.A0A1D1VHR9"/>
<accession>A0A1D1VHR9</accession>
<dbReference type="SMART" id="SM00220">
    <property type="entry name" value="S_TKc"/>
    <property type="match status" value="1"/>
</dbReference>
<dbReference type="OrthoDB" id="1732493at2759"/>
<keyword evidence="4" id="KW-0808">Transferase</keyword>
<evidence type="ECO:0000256" key="9">
    <source>
        <dbReference type="ARBA" id="ARBA00048367"/>
    </source>
</evidence>
<organism evidence="13 14">
    <name type="scientific">Ramazzottius varieornatus</name>
    <name type="common">Water bear</name>
    <name type="synonym">Tardigrade</name>
    <dbReference type="NCBI Taxonomy" id="947166"/>
    <lineage>
        <taxon>Eukaryota</taxon>
        <taxon>Metazoa</taxon>
        <taxon>Ecdysozoa</taxon>
        <taxon>Tardigrada</taxon>
        <taxon>Eutardigrada</taxon>
        <taxon>Parachela</taxon>
        <taxon>Hypsibioidea</taxon>
        <taxon>Ramazzottiidae</taxon>
        <taxon>Ramazzottius</taxon>
    </lineage>
</organism>
<evidence type="ECO:0000259" key="12">
    <source>
        <dbReference type="PROSITE" id="PS50011"/>
    </source>
</evidence>
<comment type="similarity">
    <text evidence="1">Belongs to the protein kinase superfamily. CMGC Ser/Thr protein kinase family. CDC2/CDKX subfamily.</text>
</comment>
<dbReference type="InterPro" id="IPR011009">
    <property type="entry name" value="Kinase-like_dom_sf"/>
</dbReference>
<evidence type="ECO:0000256" key="10">
    <source>
        <dbReference type="PROSITE-ProRule" id="PRU10141"/>
    </source>
</evidence>
<evidence type="ECO:0000256" key="4">
    <source>
        <dbReference type="ARBA" id="ARBA00022679"/>
    </source>
</evidence>
<dbReference type="PROSITE" id="PS50011">
    <property type="entry name" value="PROTEIN_KINASE_DOM"/>
    <property type="match status" value="1"/>
</dbReference>
<dbReference type="FunFam" id="1.10.510.10:FF:000574">
    <property type="entry name" value="Cell division related protein kinase 2"/>
    <property type="match status" value="1"/>
</dbReference>
<dbReference type="Gene3D" id="3.30.200.20">
    <property type="entry name" value="Phosphorylase Kinase, domain 1"/>
    <property type="match status" value="1"/>
</dbReference>
<protein>
    <recommendedName>
        <fullName evidence="2">cyclin-dependent kinase</fullName>
        <ecNumber evidence="2">2.7.11.22</ecNumber>
    </recommendedName>
</protein>
<dbReference type="PROSITE" id="PS00107">
    <property type="entry name" value="PROTEIN_KINASE_ATP"/>
    <property type="match status" value="1"/>
</dbReference>
<keyword evidence="5 10" id="KW-0547">Nucleotide-binding</keyword>
<dbReference type="SUPFAM" id="SSF56112">
    <property type="entry name" value="Protein kinase-like (PK-like)"/>
    <property type="match status" value="1"/>
</dbReference>
<sequence>MLKTPASTPAFTVHQDKNTISLKDFAKKIQQSSRMANYSRIEKIGEGTYGVVYKGRDKATGNLVALKKVRLTEDQGIPATTLREVCTLKELKHKRVVNLLETLMEIGKLYLVFEYIDFDMRRYMDTLKDEECVPRHLTKSFMYQIFDGLNFCHARRVIHRDLKPQNILVAKNGQVKIADFGLARAFSVPMRAVTHEIVTLWYRSPEVLLGTCDSAYGLGVDIWSMGCIFAELWTLNPLFEGDSEIDQCFKIFSILSTPNEEVWPGVSHLPNWHTFFPHWATYTLSEHVDNMETTDPQAFDLLKRCFFYNPADRIFAIEAMAHPYFKDFDPNSIPLL</sequence>
<keyword evidence="3 11" id="KW-0723">Serine/threonine-protein kinase</keyword>
<name>A0A1D1VHR9_RAMVA</name>
<evidence type="ECO:0000256" key="1">
    <source>
        <dbReference type="ARBA" id="ARBA00006485"/>
    </source>
</evidence>
<dbReference type="EMBL" id="BDGG01000007">
    <property type="protein sequence ID" value="GAV01160.1"/>
    <property type="molecule type" value="Genomic_DNA"/>
</dbReference>
<comment type="catalytic activity">
    <reaction evidence="9">
        <text>L-seryl-[protein] + ATP = O-phospho-L-seryl-[protein] + ADP + H(+)</text>
        <dbReference type="Rhea" id="RHEA:17989"/>
        <dbReference type="Rhea" id="RHEA-COMP:9863"/>
        <dbReference type="Rhea" id="RHEA-COMP:11604"/>
        <dbReference type="ChEBI" id="CHEBI:15378"/>
        <dbReference type="ChEBI" id="CHEBI:29999"/>
        <dbReference type="ChEBI" id="CHEBI:30616"/>
        <dbReference type="ChEBI" id="CHEBI:83421"/>
        <dbReference type="ChEBI" id="CHEBI:456216"/>
        <dbReference type="EC" id="2.7.11.22"/>
    </reaction>
</comment>
<dbReference type="PROSITE" id="PS00108">
    <property type="entry name" value="PROTEIN_KINASE_ST"/>
    <property type="match status" value="1"/>
</dbReference>
<evidence type="ECO:0000256" key="7">
    <source>
        <dbReference type="ARBA" id="ARBA00022840"/>
    </source>
</evidence>
<gene>
    <name evidence="13" type="primary">RvY_11912-1</name>
    <name evidence="13" type="synonym">RvY_11912.1</name>
    <name evidence="13" type="ORF">RvY_11912</name>
</gene>
<dbReference type="FunFam" id="3.30.200.20:FF:000375">
    <property type="entry name" value="Cell division related protein kinase 2"/>
    <property type="match status" value="1"/>
</dbReference>
<dbReference type="InterPro" id="IPR017441">
    <property type="entry name" value="Protein_kinase_ATP_BS"/>
</dbReference>
<dbReference type="GO" id="GO:0005524">
    <property type="term" value="F:ATP binding"/>
    <property type="evidence" value="ECO:0007669"/>
    <property type="project" value="UniProtKB-UniRule"/>
</dbReference>
<dbReference type="GO" id="GO:0005634">
    <property type="term" value="C:nucleus"/>
    <property type="evidence" value="ECO:0007669"/>
    <property type="project" value="TreeGrafter"/>
</dbReference>
<dbReference type="InterPro" id="IPR008271">
    <property type="entry name" value="Ser/Thr_kinase_AS"/>
</dbReference>
<dbReference type="EC" id="2.7.11.22" evidence="2"/>
<dbReference type="CDD" id="cd07829">
    <property type="entry name" value="STKc_CDK_like"/>
    <property type="match status" value="1"/>
</dbReference>
<evidence type="ECO:0000256" key="5">
    <source>
        <dbReference type="ARBA" id="ARBA00022741"/>
    </source>
</evidence>
<evidence type="ECO:0000313" key="14">
    <source>
        <dbReference type="Proteomes" id="UP000186922"/>
    </source>
</evidence>
<evidence type="ECO:0000256" key="3">
    <source>
        <dbReference type="ARBA" id="ARBA00022527"/>
    </source>
</evidence>
<dbReference type="InterPro" id="IPR050108">
    <property type="entry name" value="CDK"/>
</dbReference>
<feature type="binding site" evidence="10">
    <location>
        <position position="67"/>
    </location>
    <ligand>
        <name>ATP</name>
        <dbReference type="ChEBI" id="CHEBI:30616"/>
    </ligand>
</feature>
<comment type="catalytic activity">
    <reaction evidence="8">
        <text>L-threonyl-[protein] + ATP = O-phospho-L-threonyl-[protein] + ADP + H(+)</text>
        <dbReference type="Rhea" id="RHEA:46608"/>
        <dbReference type="Rhea" id="RHEA-COMP:11060"/>
        <dbReference type="Rhea" id="RHEA-COMP:11605"/>
        <dbReference type="ChEBI" id="CHEBI:15378"/>
        <dbReference type="ChEBI" id="CHEBI:30013"/>
        <dbReference type="ChEBI" id="CHEBI:30616"/>
        <dbReference type="ChEBI" id="CHEBI:61977"/>
        <dbReference type="ChEBI" id="CHEBI:456216"/>
        <dbReference type="EC" id="2.7.11.22"/>
    </reaction>
</comment>
<comment type="caution">
    <text evidence="13">The sequence shown here is derived from an EMBL/GenBank/DDBJ whole genome shotgun (WGS) entry which is preliminary data.</text>
</comment>
<keyword evidence="14" id="KW-1185">Reference proteome</keyword>